<dbReference type="InterPro" id="IPR050472">
    <property type="entry name" value="Anth_synth/Amidotransfase"/>
</dbReference>
<dbReference type="Pfam" id="PF00117">
    <property type="entry name" value="GATase"/>
    <property type="match status" value="1"/>
</dbReference>
<dbReference type="GO" id="GO:0044205">
    <property type="term" value="P:'de novo' UMP biosynthetic process"/>
    <property type="evidence" value="ECO:0007669"/>
    <property type="project" value="UniProtKB-UniRule"/>
</dbReference>
<dbReference type="GO" id="GO:0006207">
    <property type="term" value="P:'de novo' pyrimidine nucleobase biosynthetic process"/>
    <property type="evidence" value="ECO:0007669"/>
    <property type="project" value="InterPro"/>
</dbReference>
<dbReference type="NCBIfam" id="TIGR01368">
    <property type="entry name" value="CPSaseIIsmall"/>
    <property type="match status" value="1"/>
</dbReference>
<evidence type="ECO:0000256" key="5">
    <source>
        <dbReference type="ARBA" id="ARBA00022741"/>
    </source>
</evidence>
<keyword evidence="11" id="KW-0028">Amino-acid biosynthesis</keyword>
<dbReference type="AlphaFoldDB" id="A0A4V1WGB7"/>
<dbReference type="OrthoDB" id="9804328at2"/>
<dbReference type="UniPathway" id="UPA00068">
    <property type="reaction ID" value="UER00171"/>
</dbReference>
<feature type="binding site" evidence="11">
    <location>
        <position position="261"/>
    </location>
    <ligand>
        <name>L-glutamine</name>
        <dbReference type="ChEBI" id="CHEBI:58359"/>
    </ligand>
</feature>
<dbReference type="SUPFAM" id="SSF52021">
    <property type="entry name" value="Carbamoyl phosphate synthetase, small subunit N-terminal domain"/>
    <property type="match status" value="1"/>
</dbReference>
<keyword evidence="5 11" id="KW-0547">Nucleotide-binding</keyword>
<dbReference type="Gene3D" id="3.40.50.880">
    <property type="match status" value="1"/>
</dbReference>
<evidence type="ECO:0000256" key="2">
    <source>
        <dbReference type="ARBA" id="ARBA00005077"/>
    </source>
</evidence>
<dbReference type="PRINTS" id="PR00097">
    <property type="entry name" value="ANTSNTHASEII"/>
</dbReference>
<feature type="active site" evidence="11">
    <location>
        <position position="348"/>
    </location>
</feature>
<comment type="catalytic activity">
    <reaction evidence="9 11">
        <text>hydrogencarbonate + L-glutamine + 2 ATP + H2O = carbamoyl phosphate + L-glutamate + 2 ADP + phosphate + 2 H(+)</text>
        <dbReference type="Rhea" id="RHEA:18633"/>
        <dbReference type="ChEBI" id="CHEBI:15377"/>
        <dbReference type="ChEBI" id="CHEBI:15378"/>
        <dbReference type="ChEBI" id="CHEBI:17544"/>
        <dbReference type="ChEBI" id="CHEBI:29985"/>
        <dbReference type="ChEBI" id="CHEBI:30616"/>
        <dbReference type="ChEBI" id="CHEBI:43474"/>
        <dbReference type="ChEBI" id="CHEBI:58228"/>
        <dbReference type="ChEBI" id="CHEBI:58359"/>
        <dbReference type="ChEBI" id="CHEBI:456216"/>
        <dbReference type="EC" id="6.3.5.5"/>
    </reaction>
</comment>
<dbReference type="CDD" id="cd01744">
    <property type="entry name" value="GATase1_CPSase"/>
    <property type="match status" value="1"/>
</dbReference>
<evidence type="ECO:0000256" key="10">
    <source>
        <dbReference type="ARBA" id="ARBA00049285"/>
    </source>
</evidence>
<dbReference type="InterPro" id="IPR029062">
    <property type="entry name" value="Class_I_gatase-like"/>
</dbReference>
<keyword evidence="6 11" id="KW-0067">ATP-binding</keyword>
<feature type="region of interest" description="CPSase" evidence="11">
    <location>
        <begin position="1"/>
        <end position="183"/>
    </location>
</feature>
<feature type="binding site" evidence="11">
    <location>
        <position position="232"/>
    </location>
    <ligand>
        <name>L-glutamine</name>
        <dbReference type="ChEBI" id="CHEBI:58359"/>
    </ligand>
</feature>
<dbReference type="Pfam" id="PF00988">
    <property type="entry name" value="CPSase_sm_chain"/>
    <property type="match status" value="1"/>
</dbReference>
<dbReference type="NCBIfam" id="NF009475">
    <property type="entry name" value="PRK12838.1"/>
    <property type="match status" value="1"/>
</dbReference>
<evidence type="ECO:0000256" key="1">
    <source>
        <dbReference type="ARBA" id="ARBA00004812"/>
    </source>
</evidence>
<dbReference type="EMBL" id="SETE01000001">
    <property type="protein sequence ID" value="RYM36141.1"/>
    <property type="molecule type" value="Genomic_DNA"/>
</dbReference>
<dbReference type="FunFam" id="3.50.30.20:FF:000001">
    <property type="entry name" value="Carbamoyl-phosphate synthase small chain"/>
    <property type="match status" value="1"/>
</dbReference>
<sequence length="373" mass="40890">MEMIERANAVLVLEDGTTFHGKAIGKIGKAAGELAFNTGMTGYQEVFTDPSYLGQLVIMTSPHIGNYGTTASESESDHIQCAGIIVKKFSEVASRDISDLPLQDFLVRDEKVGISDIDTRALVRYIRSKGAMNAIISSNEDDKIEDLVEELKSVPSMEGLELASRVSTKEAYVSPSTTGKSHYKVALLDFGTKRNIAKCLNERDCEVKVFPMNSTLDELLAYQPNGFMLSNGPGDPAVMTSSHQLVKEIIDTNIPVFGICMGHQIIAASQGLETEKMHQGHRGLNHPVLNHRTGKGEITSQNHGFVVSRVSAEDNENIEITHSHLNDNTVAGIALKNKLVFSVQYHPESSAGPHDSRYLFDNFVTNMDTYKQS</sequence>
<dbReference type="InterPro" id="IPR002474">
    <property type="entry name" value="CarbamoylP_synth_ssu_N"/>
</dbReference>
<dbReference type="InterPro" id="IPR006274">
    <property type="entry name" value="CarbamoylP_synth_ssu"/>
</dbReference>
<keyword evidence="7 11" id="KW-0315">Glutamine amidotransferase</keyword>
<keyword evidence="11" id="KW-0055">Arginine biosynthesis</keyword>
<evidence type="ECO:0000256" key="6">
    <source>
        <dbReference type="ARBA" id="ARBA00022840"/>
    </source>
</evidence>
<comment type="pathway">
    <text evidence="1 11">Pyrimidine metabolism; UMP biosynthesis via de novo pathway; (S)-dihydroorotate from bicarbonate: step 1/3.</text>
</comment>
<evidence type="ECO:0000256" key="3">
    <source>
        <dbReference type="ARBA" id="ARBA00007800"/>
    </source>
</evidence>
<gene>
    <name evidence="11 13" type="primary">carA</name>
    <name evidence="13" type="ORF">ERX46_03210</name>
</gene>
<name>A0A4V1WGB7_9FLAO</name>
<feature type="binding site" evidence="11">
    <location>
        <position position="304"/>
    </location>
    <ligand>
        <name>L-glutamine</name>
        <dbReference type="ChEBI" id="CHEBI:58359"/>
    </ligand>
</feature>
<dbReference type="GO" id="GO:0004359">
    <property type="term" value="F:glutaminase activity"/>
    <property type="evidence" value="ECO:0007669"/>
    <property type="project" value="RHEA"/>
</dbReference>
<evidence type="ECO:0000256" key="8">
    <source>
        <dbReference type="ARBA" id="ARBA00022975"/>
    </source>
</evidence>
<feature type="binding site" evidence="11">
    <location>
        <position position="264"/>
    </location>
    <ligand>
        <name>L-glutamine</name>
        <dbReference type="ChEBI" id="CHEBI:58359"/>
    </ligand>
</feature>
<evidence type="ECO:0000259" key="12">
    <source>
        <dbReference type="SMART" id="SM01097"/>
    </source>
</evidence>
<dbReference type="GO" id="GO:0004088">
    <property type="term" value="F:carbamoyl-phosphate synthase (glutamine-hydrolyzing) activity"/>
    <property type="evidence" value="ECO:0007669"/>
    <property type="project" value="UniProtKB-UniRule"/>
</dbReference>
<organism evidence="13 14">
    <name type="scientific">Brumimicrobium glaciale</name>
    <dbReference type="NCBI Taxonomy" id="200475"/>
    <lineage>
        <taxon>Bacteria</taxon>
        <taxon>Pseudomonadati</taxon>
        <taxon>Bacteroidota</taxon>
        <taxon>Flavobacteriia</taxon>
        <taxon>Flavobacteriales</taxon>
        <taxon>Crocinitomicaceae</taxon>
        <taxon>Brumimicrobium</taxon>
    </lineage>
</organism>
<feature type="active site" description="Nucleophile" evidence="11">
    <location>
        <position position="260"/>
    </location>
</feature>
<comment type="pathway">
    <text evidence="2 11">Amino-acid biosynthesis; L-arginine biosynthesis; carbamoyl phosphate from bicarbonate: step 1/1.</text>
</comment>
<dbReference type="Gene3D" id="3.50.30.20">
    <property type="entry name" value="Carbamoyl-phosphate synthase small subunit, N-terminal domain"/>
    <property type="match status" value="1"/>
</dbReference>
<dbReference type="PANTHER" id="PTHR43418:SF7">
    <property type="entry name" value="CARBAMOYL-PHOSPHATE SYNTHASE SMALL CHAIN"/>
    <property type="match status" value="1"/>
</dbReference>
<feature type="active site" evidence="11">
    <location>
        <position position="346"/>
    </location>
</feature>
<feature type="binding site" evidence="11">
    <location>
        <position position="302"/>
    </location>
    <ligand>
        <name>L-glutamine</name>
        <dbReference type="ChEBI" id="CHEBI:58359"/>
    </ligand>
</feature>
<feature type="binding site" evidence="11">
    <location>
        <position position="51"/>
    </location>
    <ligand>
        <name>L-glutamine</name>
        <dbReference type="ChEBI" id="CHEBI:58359"/>
    </ligand>
</feature>
<dbReference type="UniPathway" id="UPA00070">
    <property type="reaction ID" value="UER00115"/>
</dbReference>
<comment type="subunit">
    <text evidence="11">Composed of two chains; the small (or glutamine) chain promotes the hydrolysis of glutamine to ammonia, which is used by the large (or ammonia) chain to synthesize carbamoyl phosphate. Tetramer of heterodimers (alpha,beta)4.</text>
</comment>
<dbReference type="Proteomes" id="UP000293952">
    <property type="component" value="Unassembled WGS sequence"/>
</dbReference>
<dbReference type="PROSITE" id="PS51273">
    <property type="entry name" value="GATASE_TYPE_1"/>
    <property type="match status" value="1"/>
</dbReference>
<evidence type="ECO:0000256" key="4">
    <source>
        <dbReference type="ARBA" id="ARBA00022598"/>
    </source>
</evidence>
<feature type="binding site" evidence="11">
    <location>
        <position position="234"/>
    </location>
    <ligand>
        <name>L-glutamine</name>
        <dbReference type="ChEBI" id="CHEBI:58359"/>
    </ligand>
</feature>
<dbReference type="SMART" id="SM01097">
    <property type="entry name" value="CPSase_sm_chain"/>
    <property type="match status" value="1"/>
</dbReference>
<evidence type="ECO:0000256" key="11">
    <source>
        <dbReference type="HAMAP-Rule" id="MF_01209"/>
    </source>
</evidence>
<dbReference type="PRINTS" id="PR00099">
    <property type="entry name" value="CPSGATASE"/>
</dbReference>
<keyword evidence="8 11" id="KW-0665">Pyrimidine biosynthesis</keyword>
<dbReference type="GO" id="GO:0006541">
    <property type="term" value="P:glutamine metabolic process"/>
    <property type="evidence" value="ECO:0007669"/>
    <property type="project" value="InterPro"/>
</dbReference>
<dbReference type="SUPFAM" id="SSF52317">
    <property type="entry name" value="Class I glutamine amidotransferase-like"/>
    <property type="match status" value="1"/>
</dbReference>
<comment type="catalytic activity">
    <reaction evidence="10 11">
        <text>L-glutamine + H2O = L-glutamate + NH4(+)</text>
        <dbReference type="Rhea" id="RHEA:15889"/>
        <dbReference type="ChEBI" id="CHEBI:15377"/>
        <dbReference type="ChEBI" id="CHEBI:28938"/>
        <dbReference type="ChEBI" id="CHEBI:29985"/>
        <dbReference type="ChEBI" id="CHEBI:58359"/>
    </reaction>
</comment>
<accession>A0A4V1WGB7</accession>
<dbReference type="GO" id="GO:0006526">
    <property type="term" value="P:L-arginine biosynthetic process"/>
    <property type="evidence" value="ECO:0007669"/>
    <property type="project" value="UniProtKB-UniRule"/>
</dbReference>
<dbReference type="InterPro" id="IPR036480">
    <property type="entry name" value="CarbP_synth_ssu_N_sf"/>
</dbReference>
<dbReference type="EC" id="6.3.5.5" evidence="11"/>
<evidence type="ECO:0000256" key="7">
    <source>
        <dbReference type="ARBA" id="ARBA00022962"/>
    </source>
</evidence>
<dbReference type="GO" id="GO:0005524">
    <property type="term" value="F:ATP binding"/>
    <property type="evidence" value="ECO:0007669"/>
    <property type="project" value="UniProtKB-UniRule"/>
</dbReference>
<reference evidence="13 14" key="1">
    <citation type="submission" date="2019-02" db="EMBL/GenBank/DDBJ databases">
        <title>Genome sequence of the sea-ice species Brumimicrobium glaciale.</title>
        <authorList>
            <person name="Bowman J.P."/>
        </authorList>
    </citation>
    <scope>NUCLEOTIDE SEQUENCE [LARGE SCALE GENOMIC DNA]</scope>
    <source>
        <strain evidence="13 14">IC156</strain>
    </source>
</reference>
<feature type="domain" description="Carbamoyl-phosphate synthase small subunit N-terminal" evidence="12">
    <location>
        <begin position="7"/>
        <end position="137"/>
    </location>
</feature>
<dbReference type="PRINTS" id="PR00096">
    <property type="entry name" value="GATASE"/>
</dbReference>
<dbReference type="PANTHER" id="PTHR43418">
    <property type="entry name" value="MULTIFUNCTIONAL TRYPTOPHAN BIOSYNTHESIS PROTEIN-RELATED"/>
    <property type="match status" value="1"/>
</dbReference>
<comment type="similarity">
    <text evidence="3 11">Belongs to the CarA family.</text>
</comment>
<protein>
    <recommendedName>
        <fullName evidence="11">Carbamoyl phosphate synthase small chain</fullName>
        <ecNumber evidence="11">6.3.5.5</ecNumber>
    </recommendedName>
    <alternativeName>
        <fullName evidence="11">Carbamoyl phosphate synthetase glutamine chain</fullName>
    </alternativeName>
</protein>
<evidence type="ECO:0000256" key="9">
    <source>
        <dbReference type="ARBA" id="ARBA00048816"/>
    </source>
</evidence>
<evidence type="ECO:0000313" key="13">
    <source>
        <dbReference type="EMBL" id="RYM36141.1"/>
    </source>
</evidence>
<proteinExistence type="inferred from homology"/>
<dbReference type="HAMAP" id="MF_01209">
    <property type="entry name" value="CPSase_S_chain"/>
    <property type="match status" value="1"/>
</dbReference>
<dbReference type="InterPro" id="IPR017926">
    <property type="entry name" value="GATASE"/>
</dbReference>
<evidence type="ECO:0000313" key="14">
    <source>
        <dbReference type="Proteomes" id="UP000293952"/>
    </source>
</evidence>
<dbReference type="InterPro" id="IPR035686">
    <property type="entry name" value="CPSase_GATase1"/>
</dbReference>
<feature type="binding site" evidence="11">
    <location>
        <position position="305"/>
    </location>
    <ligand>
        <name>L-glutamine</name>
        <dbReference type="ChEBI" id="CHEBI:58359"/>
    </ligand>
</feature>
<keyword evidence="14" id="KW-1185">Reference proteome</keyword>
<comment type="function">
    <text evidence="11">Small subunit of the glutamine-dependent carbamoyl phosphate synthetase (CPSase). CPSase catalyzes the formation of carbamoyl phosphate from the ammonia moiety of glutamine, carbonate, and phosphate donated by ATP, constituting the first step of 2 biosynthetic pathways, one leading to arginine and/or urea and the other to pyrimidine nucleotides. The small subunit (glutamine amidotransferase) binds and cleaves glutamine to supply the large subunit with the substrate ammonia.</text>
</comment>
<keyword evidence="4 11" id="KW-0436">Ligase</keyword>
<comment type="caution">
    <text evidence="13">The sequence shown here is derived from an EMBL/GenBank/DDBJ whole genome shotgun (WGS) entry which is preliminary data.</text>
</comment>